<sequence>MFGIIVIILLVVVIIFLIVTTITGKKAKKNEIKQRKKVVRDEIKNYIFQEEKRKNLRINFEQVFARKGPDYKYRDVFDVIVDIVEPKTNQVTEVKAYEIEGFPVRIDKKNTRIEWTVNREIDIEETRRRIAIAEKQIKLSKEEKKALKQEEVSMMKEKREKERLEYKEIKQKQKEEKKVVTPVVDDKLKKSTVKFVPKRNK</sequence>
<proteinExistence type="predicted"/>
<keyword evidence="4" id="KW-1185">Reference proteome</keyword>
<feature type="coiled-coil region" evidence="1">
    <location>
        <begin position="123"/>
        <end position="176"/>
    </location>
</feature>
<evidence type="ECO:0000256" key="2">
    <source>
        <dbReference type="SAM" id="Phobius"/>
    </source>
</evidence>
<dbReference type="EMBL" id="CP031376">
    <property type="protein sequence ID" value="AXK51081.1"/>
    <property type="molecule type" value="Genomic_DNA"/>
</dbReference>
<accession>A0A345Z3A2</accession>
<evidence type="ECO:0000313" key="3">
    <source>
        <dbReference type="EMBL" id="AXK51081.1"/>
    </source>
</evidence>
<keyword evidence="2" id="KW-0812">Transmembrane</keyword>
<gene>
    <name evidence="3" type="ORF">SALLE_v1c04070</name>
</gene>
<dbReference type="Proteomes" id="UP000254792">
    <property type="component" value="Chromosome"/>
</dbReference>
<evidence type="ECO:0000256" key="1">
    <source>
        <dbReference type="SAM" id="Coils"/>
    </source>
</evidence>
<name>A0A345Z3A2_9MOLU</name>
<evidence type="ECO:0000313" key="4">
    <source>
        <dbReference type="Proteomes" id="UP000254792"/>
    </source>
</evidence>
<dbReference type="OrthoDB" id="398824at2"/>
<reference evidence="3 4" key="1">
    <citation type="submission" date="2018-07" db="EMBL/GenBank/DDBJ databases">
        <title>Complete genome sequence of Spiroplasma alleghenense PLHS-1 (ATCC 51752).</title>
        <authorList>
            <person name="Chou L."/>
            <person name="Lee T.-Y."/>
            <person name="Tsai Y.-M."/>
            <person name="Kuo C.-H."/>
        </authorList>
    </citation>
    <scope>NUCLEOTIDE SEQUENCE [LARGE SCALE GENOMIC DNA]</scope>
    <source>
        <strain evidence="3 4">PLHS-1</strain>
    </source>
</reference>
<feature type="transmembrane region" description="Helical" evidence="2">
    <location>
        <begin position="6"/>
        <end position="24"/>
    </location>
</feature>
<dbReference type="AlphaFoldDB" id="A0A345Z3A2"/>
<organism evidence="3 4">
    <name type="scientific">Spiroplasma alleghenense</name>
    <dbReference type="NCBI Taxonomy" id="216931"/>
    <lineage>
        <taxon>Bacteria</taxon>
        <taxon>Bacillati</taxon>
        <taxon>Mycoplasmatota</taxon>
        <taxon>Mollicutes</taxon>
        <taxon>Entomoplasmatales</taxon>
        <taxon>Spiroplasmataceae</taxon>
        <taxon>Spiroplasma</taxon>
    </lineage>
</organism>
<keyword evidence="1" id="KW-0175">Coiled coil</keyword>
<protein>
    <submittedName>
        <fullName evidence="3">Uncharacterized protein</fullName>
    </submittedName>
</protein>
<dbReference type="RefSeq" id="WP_115557992.1">
    <property type="nucleotide sequence ID" value="NZ_CP031376.1"/>
</dbReference>
<dbReference type="KEGG" id="salx:SALLE_v1c04070"/>
<keyword evidence="2" id="KW-0472">Membrane</keyword>
<keyword evidence="2" id="KW-1133">Transmembrane helix</keyword>